<dbReference type="EMBL" id="AOGK01000056">
    <property type="protein sequence ID" value="MDG5978519.1"/>
    <property type="molecule type" value="Genomic_DNA"/>
</dbReference>
<reference evidence="1" key="1">
    <citation type="submission" date="2013-01" db="EMBL/GenBank/DDBJ databases">
        <title>Genome draft of Hydrogenophaga taeniospiralis 2K1.</title>
        <authorList>
            <person name="Gomila M."/>
            <person name="Lalucat J."/>
        </authorList>
    </citation>
    <scope>NUCLEOTIDE SEQUENCE</scope>
    <source>
        <strain evidence="1">CCUG 15921</strain>
    </source>
</reference>
<dbReference type="Proteomes" id="UP001152876">
    <property type="component" value="Unassembled WGS sequence"/>
</dbReference>
<gene>
    <name evidence="1" type="ORF">H010_24944</name>
</gene>
<evidence type="ECO:0000313" key="2">
    <source>
        <dbReference type="Proteomes" id="UP001152876"/>
    </source>
</evidence>
<name>A0A9X4NYC3_9BURK</name>
<sequence>MSVAITEANPAGVVDGIYNADTAGTVITQVVIPAGGDNSTAGSGWSYIAAPSTAGTYKVSASATGMNTVTSPVVTVSAPELKFTQTTEVVGKGMRGYHYSLYVQRAVNGTAFSGVEALVVNLSSSDPSKASVPASVTIPAGSSTAYFQVTGVDLTGGTAVTIDATAAGHSAPATKVQVQVAEPVLSLTGVDTSRSVGEARDNFYVRVSG</sequence>
<accession>A0A9X4NYC3</accession>
<feature type="non-terminal residue" evidence="1">
    <location>
        <position position="209"/>
    </location>
</feature>
<keyword evidence="2" id="KW-1185">Reference proteome</keyword>
<dbReference type="AlphaFoldDB" id="A0A9X4NYC3"/>
<organism evidence="1 2">
    <name type="scientific">Hydrogenophaga taeniospiralis CCUG 15921</name>
    <dbReference type="NCBI Taxonomy" id="1281780"/>
    <lineage>
        <taxon>Bacteria</taxon>
        <taxon>Pseudomonadati</taxon>
        <taxon>Pseudomonadota</taxon>
        <taxon>Betaproteobacteria</taxon>
        <taxon>Burkholderiales</taxon>
        <taxon>Comamonadaceae</taxon>
        <taxon>Hydrogenophaga</taxon>
    </lineage>
</organism>
<proteinExistence type="predicted"/>
<protein>
    <submittedName>
        <fullName evidence="1">Uncharacterized protein</fullName>
    </submittedName>
</protein>
<evidence type="ECO:0000313" key="1">
    <source>
        <dbReference type="EMBL" id="MDG5978519.1"/>
    </source>
</evidence>
<comment type="caution">
    <text evidence="1">The sequence shown here is derived from an EMBL/GenBank/DDBJ whole genome shotgun (WGS) entry which is preliminary data.</text>
</comment>